<feature type="transmembrane region" description="Helical" evidence="1">
    <location>
        <begin position="36"/>
        <end position="57"/>
    </location>
</feature>
<dbReference type="Pfam" id="PF04020">
    <property type="entry name" value="Phage_holin_4_2"/>
    <property type="match status" value="1"/>
</dbReference>
<evidence type="ECO:0000313" key="2">
    <source>
        <dbReference type="EMBL" id="OGD95751.1"/>
    </source>
</evidence>
<dbReference type="InterPro" id="IPR007165">
    <property type="entry name" value="Phage_holin_4_2"/>
</dbReference>
<feature type="transmembrane region" description="Helical" evidence="1">
    <location>
        <begin position="102"/>
        <end position="124"/>
    </location>
</feature>
<accession>A0A1F5GV63</accession>
<keyword evidence="1" id="KW-1133">Transmembrane helix</keyword>
<dbReference type="AlphaFoldDB" id="A0A1F5GV63"/>
<organism evidence="2 3">
    <name type="scientific">Candidatus Curtissbacteria bacterium RIFCSPLOWO2_01_FULL_37_9</name>
    <dbReference type="NCBI Taxonomy" id="1797724"/>
    <lineage>
        <taxon>Bacteria</taxon>
        <taxon>Candidatus Curtissiibacteriota</taxon>
    </lineage>
</organism>
<keyword evidence="1" id="KW-0472">Membrane</keyword>
<keyword evidence="1" id="KW-0812">Transmembrane</keyword>
<evidence type="ECO:0000256" key="1">
    <source>
        <dbReference type="SAM" id="Phobius"/>
    </source>
</evidence>
<protein>
    <recommendedName>
        <fullName evidence="4">Phage holin family protein</fullName>
    </recommendedName>
</protein>
<dbReference type="STRING" id="1797724.A3A48_03220"/>
<name>A0A1F5GV63_9BACT</name>
<reference evidence="2 3" key="1">
    <citation type="journal article" date="2016" name="Nat. Commun.">
        <title>Thousands of microbial genomes shed light on interconnected biogeochemical processes in an aquifer system.</title>
        <authorList>
            <person name="Anantharaman K."/>
            <person name="Brown C.T."/>
            <person name="Hug L.A."/>
            <person name="Sharon I."/>
            <person name="Castelle C.J."/>
            <person name="Probst A.J."/>
            <person name="Thomas B.C."/>
            <person name="Singh A."/>
            <person name="Wilkins M.J."/>
            <person name="Karaoz U."/>
            <person name="Brodie E.L."/>
            <person name="Williams K.H."/>
            <person name="Hubbard S.S."/>
            <person name="Banfield J.F."/>
        </authorList>
    </citation>
    <scope>NUCLEOTIDE SEQUENCE [LARGE SCALE GENOMIC DNA]</scope>
</reference>
<dbReference type="Proteomes" id="UP000178336">
    <property type="component" value="Unassembled WGS sequence"/>
</dbReference>
<evidence type="ECO:0000313" key="3">
    <source>
        <dbReference type="Proteomes" id="UP000178336"/>
    </source>
</evidence>
<feature type="transmembrane region" description="Helical" evidence="1">
    <location>
        <begin position="64"/>
        <end position="82"/>
    </location>
</feature>
<evidence type="ECO:0008006" key="4">
    <source>
        <dbReference type="Google" id="ProtNLM"/>
    </source>
</evidence>
<sequence length="133" mass="14805">MRHYIKALIITFVALYTAYRLVPTINIGNDPKNILMIMGGIFIISQIINPIFSLVLLPINHLTFGLVMLILNIALIFAFLNYLPGFSVSAYNFPGAEIGGIILPAIYFNIPSAIILIATIITFVQKILHIIFE</sequence>
<dbReference type="EMBL" id="MFBN01000010">
    <property type="protein sequence ID" value="OGD95751.1"/>
    <property type="molecule type" value="Genomic_DNA"/>
</dbReference>
<comment type="caution">
    <text evidence="2">The sequence shown here is derived from an EMBL/GenBank/DDBJ whole genome shotgun (WGS) entry which is preliminary data.</text>
</comment>
<gene>
    <name evidence="2" type="ORF">A3A48_03220</name>
</gene>
<proteinExistence type="predicted"/>